<dbReference type="NCBIfam" id="NF047637">
    <property type="entry name" value="lipo_CC0125"/>
    <property type="match status" value="1"/>
</dbReference>
<evidence type="ECO:0008006" key="4">
    <source>
        <dbReference type="Google" id="ProtNLM"/>
    </source>
</evidence>
<feature type="signal peptide" evidence="1">
    <location>
        <begin position="1"/>
        <end position="18"/>
    </location>
</feature>
<dbReference type="PROSITE" id="PS51257">
    <property type="entry name" value="PROKAR_LIPOPROTEIN"/>
    <property type="match status" value="1"/>
</dbReference>
<keyword evidence="1" id="KW-0732">Signal</keyword>
<name>A0ABU7LRM2_9PROT</name>
<organism evidence="2 3">
    <name type="scientific">Hyphobacterium lacteum</name>
    <dbReference type="NCBI Taxonomy" id="3116575"/>
    <lineage>
        <taxon>Bacteria</taxon>
        <taxon>Pseudomonadati</taxon>
        <taxon>Pseudomonadota</taxon>
        <taxon>Alphaproteobacteria</taxon>
        <taxon>Maricaulales</taxon>
        <taxon>Maricaulaceae</taxon>
        <taxon>Hyphobacterium</taxon>
    </lineage>
</organism>
<accession>A0ABU7LRM2</accession>
<keyword evidence="3" id="KW-1185">Reference proteome</keyword>
<dbReference type="Proteomes" id="UP001354971">
    <property type="component" value="Unassembled WGS sequence"/>
</dbReference>
<evidence type="ECO:0000313" key="3">
    <source>
        <dbReference type="Proteomes" id="UP001354971"/>
    </source>
</evidence>
<protein>
    <recommendedName>
        <fullName evidence="4">Lipoprotein</fullName>
    </recommendedName>
</protein>
<evidence type="ECO:0000256" key="1">
    <source>
        <dbReference type="SAM" id="SignalP"/>
    </source>
</evidence>
<gene>
    <name evidence="2" type="ORF">V0U79_09140</name>
</gene>
<dbReference type="RefSeq" id="WP_330199193.1">
    <property type="nucleotide sequence ID" value="NZ_JAZDRP010000005.1"/>
</dbReference>
<proteinExistence type="predicted"/>
<sequence>MRIAALLLSAGLLLAACATPTPYQPSGADGTRYGFSEQQIERDRFRISFAGNSLTDRQTVETYLLYRAAELTRSQGYDHFTVVQRATDENTTVFNTDPFYSRFYVDYRYYHPRWGWHGWRDPFWDDTRYREITRYEATAEIVMGRNPSGDEANDFNAGEVLHNLGPDIVRPETG</sequence>
<comment type="caution">
    <text evidence="2">The sequence shown here is derived from an EMBL/GenBank/DDBJ whole genome shotgun (WGS) entry which is preliminary data.</text>
</comment>
<dbReference type="EMBL" id="JAZDRP010000005">
    <property type="protein sequence ID" value="MEE2526530.1"/>
    <property type="molecule type" value="Genomic_DNA"/>
</dbReference>
<feature type="chain" id="PRO_5045844954" description="Lipoprotein" evidence="1">
    <location>
        <begin position="19"/>
        <end position="174"/>
    </location>
</feature>
<evidence type="ECO:0000313" key="2">
    <source>
        <dbReference type="EMBL" id="MEE2526530.1"/>
    </source>
</evidence>
<reference evidence="2 3" key="1">
    <citation type="submission" date="2024-01" db="EMBL/GenBank/DDBJ databases">
        <title>Hyphobacterium bacterium isolated from marine sediment.</title>
        <authorList>
            <person name="Zhao S."/>
        </authorList>
    </citation>
    <scope>NUCLEOTIDE SEQUENCE [LARGE SCALE GENOMIC DNA]</scope>
    <source>
        <strain evidence="3">HN65</strain>
    </source>
</reference>